<dbReference type="EMBL" id="HACG01032676">
    <property type="protein sequence ID" value="CEK79541.1"/>
    <property type="molecule type" value="Transcribed_RNA"/>
</dbReference>
<dbReference type="AlphaFoldDB" id="A0A0B7AHK8"/>
<gene>
    <name evidence="1" type="primary">ORF116013</name>
</gene>
<feature type="non-terminal residue" evidence="1">
    <location>
        <position position="87"/>
    </location>
</feature>
<name>A0A0B7AHK8_9EUPU</name>
<proteinExistence type="predicted"/>
<feature type="non-terminal residue" evidence="1">
    <location>
        <position position="1"/>
    </location>
</feature>
<organism evidence="1">
    <name type="scientific">Arion vulgaris</name>
    <dbReference type="NCBI Taxonomy" id="1028688"/>
    <lineage>
        <taxon>Eukaryota</taxon>
        <taxon>Metazoa</taxon>
        <taxon>Spiralia</taxon>
        <taxon>Lophotrochozoa</taxon>
        <taxon>Mollusca</taxon>
        <taxon>Gastropoda</taxon>
        <taxon>Heterobranchia</taxon>
        <taxon>Euthyneura</taxon>
        <taxon>Panpulmonata</taxon>
        <taxon>Eupulmonata</taxon>
        <taxon>Stylommatophora</taxon>
        <taxon>Helicina</taxon>
        <taxon>Arionoidea</taxon>
        <taxon>Arionidae</taxon>
        <taxon>Arion</taxon>
    </lineage>
</organism>
<reference evidence="1" key="1">
    <citation type="submission" date="2014-12" db="EMBL/GenBank/DDBJ databases">
        <title>Insight into the proteome of Arion vulgaris.</title>
        <authorList>
            <person name="Aradska J."/>
            <person name="Bulat T."/>
            <person name="Smidak R."/>
            <person name="Sarate P."/>
            <person name="Gangsoo J."/>
            <person name="Sialana F."/>
            <person name="Bilban M."/>
            <person name="Lubec G."/>
        </authorList>
    </citation>
    <scope>NUCLEOTIDE SEQUENCE</scope>
    <source>
        <tissue evidence="1">Skin</tissue>
    </source>
</reference>
<accession>A0A0B7AHK8</accession>
<sequence>NEDKLYEIFPKQSGLLVNESFGYASKKEPDQTSVTLNVSRGEVRKSEMYKTEFVIIPKNEAQLISSTVILTKPVTELTTVTILPSAG</sequence>
<protein>
    <submittedName>
        <fullName evidence="1">Uncharacterized protein</fullName>
    </submittedName>
</protein>
<evidence type="ECO:0000313" key="1">
    <source>
        <dbReference type="EMBL" id="CEK79541.1"/>
    </source>
</evidence>